<gene>
    <name evidence="1" type="ORF">LCGC14_2216330</name>
</gene>
<sequence length="81" mass="9409">MENKYLADNEFCISLNKLRLVVVVDGVPMHNDPNHSMTLIYEDTKEPITISYTDKDKRDAMYKWIICGTKATEILKKEISE</sequence>
<reference evidence="1" key="1">
    <citation type="journal article" date="2015" name="Nature">
        <title>Complex archaea that bridge the gap between prokaryotes and eukaryotes.</title>
        <authorList>
            <person name="Spang A."/>
            <person name="Saw J.H."/>
            <person name="Jorgensen S.L."/>
            <person name="Zaremba-Niedzwiedzka K."/>
            <person name="Martijn J."/>
            <person name="Lind A.E."/>
            <person name="van Eijk R."/>
            <person name="Schleper C."/>
            <person name="Guy L."/>
            <person name="Ettema T.J."/>
        </authorList>
    </citation>
    <scope>NUCLEOTIDE SEQUENCE</scope>
</reference>
<evidence type="ECO:0000313" key="1">
    <source>
        <dbReference type="EMBL" id="KKL59336.1"/>
    </source>
</evidence>
<comment type="caution">
    <text evidence="1">The sequence shown here is derived from an EMBL/GenBank/DDBJ whole genome shotgun (WGS) entry which is preliminary data.</text>
</comment>
<organism evidence="1">
    <name type="scientific">marine sediment metagenome</name>
    <dbReference type="NCBI Taxonomy" id="412755"/>
    <lineage>
        <taxon>unclassified sequences</taxon>
        <taxon>metagenomes</taxon>
        <taxon>ecological metagenomes</taxon>
    </lineage>
</organism>
<protein>
    <submittedName>
        <fullName evidence="1">Uncharacterized protein</fullName>
    </submittedName>
</protein>
<proteinExistence type="predicted"/>
<accession>A0A0F9DZS5</accession>
<dbReference type="AlphaFoldDB" id="A0A0F9DZS5"/>
<dbReference type="EMBL" id="LAZR01029520">
    <property type="protein sequence ID" value="KKL59336.1"/>
    <property type="molecule type" value="Genomic_DNA"/>
</dbReference>
<name>A0A0F9DZS5_9ZZZZ</name>